<organism evidence="10 11">
    <name type="scientific">Aduncisulcus paluster</name>
    <dbReference type="NCBI Taxonomy" id="2918883"/>
    <lineage>
        <taxon>Eukaryota</taxon>
        <taxon>Metamonada</taxon>
        <taxon>Carpediemonas-like organisms</taxon>
        <taxon>Aduncisulcus</taxon>
    </lineage>
</organism>
<dbReference type="CDD" id="cd01647">
    <property type="entry name" value="RT_LTR"/>
    <property type="match status" value="1"/>
</dbReference>
<keyword evidence="2" id="KW-0548">Nucleotidyltransferase</keyword>
<keyword evidence="11" id="KW-1185">Reference proteome</keyword>
<dbReference type="SUPFAM" id="SSF53098">
    <property type="entry name" value="Ribonuclease H-like"/>
    <property type="match status" value="1"/>
</dbReference>
<keyword evidence="1" id="KW-0808">Transferase</keyword>
<evidence type="ECO:0000313" key="11">
    <source>
        <dbReference type="Proteomes" id="UP001057375"/>
    </source>
</evidence>
<comment type="caution">
    <text evidence="10">The sequence shown here is derived from an EMBL/GenBank/DDBJ whole genome shotgun (WGS) entry which is preliminary data.</text>
</comment>
<sequence length="1011" mass="114653">MLGRNQHLVKTSGNLALSSLVVATKIRVKHIIDTGWRWKGNKPQQQSSNNRDRTHKGKKTSSKPLHSSDPSDPKPCPFCHKMGHTLEQCWSYKKQQRLKKISSGTTTARRPITLGASKEDGFVHFSALIDTGASANFITPEALARIPHAKDLIKPCHVVVSHGEDAKSVVNQQITFVDQVIGDDDVIIGGPWSQNFDIVTIAIDETREENSDSYPEEIARRSETCNFSDMIDQTSEIRDEIAEILKNHAVIFDTKLPRDGSKLDKFRVDLIDPDKTWSCKPKRLCPAHQAVLSERIRDDLKDGIIERSSSSNVCSPVFVPKRDGGTRMCINFVPLNRNTVPLPFPIPNVEEVLSNVANCKVFGSTDLVSGFHQIRVEDESKPLLAFTCSKGLFQYRRMPFGTMNASAHFQRSIEKAFADLTPHACLIFIDDLLIKGETNDEFLTNLEAVLSRVEELNLRLKPSKCKFGVSEVEFLGREVSDKGIRIADSRISDLKDLQPPKSKKQVQQALGLFNYYRSFVRNFADIVAPLRDLTKKMVKFSWSDQCQKAFEMVKEAILKKTLMFHIDYKKELFLQTDASDNGIGGVLFQVSETSRETEPIFFVSKRLSPVEKRWPTGEQEAYAIKYCVERMEHFLRGAHFTLQTDHANLRFMSNSKSPKVQRWNSFLADFSFDVVHIPGKDNVVADALSRVGMSVTLKRIIIDDSVFKDIFKSQESLLSEDEKAAYKYDDGYYRDGQYRIVIPALDEDLHKRIFKTFHSAVSGHHGSSQTQFKIQSNGLSWASIAKDCKNWVASCITCQKLRSAIPKRKPSFTTEREEPFHTICIDTMGPLPPSVNGNKYILVAVDAFTRWVEIVPCKSAEKWEVVNFLVNDIISRFGVPREIISDQGRQYANYLSDHLFDTFGIVHHRTTSDHPEANGRVERVNREVKRHLMGFVSELIEKDEWDSCLPLVQNIINHTPHSAIGCSPSEMLFGGRKSRSVIVDWQNSRETSLSELPEAHKHVDEYVKQLT</sequence>
<dbReference type="PROSITE" id="PS50878">
    <property type="entry name" value="RT_POL"/>
    <property type="match status" value="1"/>
</dbReference>
<evidence type="ECO:0000256" key="2">
    <source>
        <dbReference type="ARBA" id="ARBA00022695"/>
    </source>
</evidence>
<evidence type="ECO:0000259" key="9">
    <source>
        <dbReference type="PROSITE" id="PS50994"/>
    </source>
</evidence>
<dbReference type="Proteomes" id="UP001057375">
    <property type="component" value="Unassembled WGS sequence"/>
</dbReference>
<accession>A0ABQ5K152</accession>
<dbReference type="InterPro" id="IPR050951">
    <property type="entry name" value="Retrovirus_Pol_polyprotein"/>
</dbReference>
<keyword evidence="3" id="KW-0540">Nuclease</keyword>
<keyword evidence="4" id="KW-0255">Endonuclease</keyword>
<evidence type="ECO:0000256" key="1">
    <source>
        <dbReference type="ARBA" id="ARBA00022679"/>
    </source>
</evidence>
<evidence type="ECO:0000259" key="8">
    <source>
        <dbReference type="PROSITE" id="PS50878"/>
    </source>
</evidence>
<dbReference type="Gene3D" id="3.10.10.10">
    <property type="entry name" value="HIV Type 1 Reverse Transcriptase, subunit A, domain 1"/>
    <property type="match status" value="1"/>
</dbReference>
<dbReference type="Gene3D" id="1.10.340.70">
    <property type="match status" value="1"/>
</dbReference>
<dbReference type="EMBL" id="BQXS01012563">
    <property type="protein sequence ID" value="GKT25050.1"/>
    <property type="molecule type" value="Genomic_DNA"/>
</dbReference>
<dbReference type="InterPro" id="IPR041373">
    <property type="entry name" value="RT_RNaseH"/>
</dbReference>
<feature type="domain" description="Integrase catalytic" evidence="9">
    <location>
        <begin position="815"/>
        <end position="976"/>
    </location>
</feature>
<dbReference type="Pfam" id="PF17921">
    <property type="entry name" value="Integrase_H2C2"/>
    <property type="match status" value="1"/>
</dbReference>
<dbReference type="InterPro" id="IPR000477">
    <property type="entry name" value="RT_dom"/>
</dbReference>
<dbReference type="Gene3D" id="3.30.420.10">
    <property type="entry name" value="Ribonuclease H-like superfamily/Ribonuclease H"/>
    <property type="match status" value="1"/>
</dbReference>
<gene>
    <name evidence="10" type="ORF">ADUPG1_012917</name>
</gene>
<dbReference type="InterPro" id="IPR036397">
    <property type="entry name" value="RNaseH_sf"/>
</dbReference>
<evidence type="ECO:0000256" key="6">
    <source>
        <dbReference type="ARBA" id="ARBA00022918"/>
    </source>
</evidence>
<dbReference type="InterPro" id="IPR012337">
    <property type="entry name" value="RNaseH-like_sf"/>
</dbReference>
<dbReference type="CDD" id="cd09274">
    <property type="entry name" value="RNase_HI_RT_Ty3"/>
    <property type="match status" value="1"/>
</dbReference>
<dbReference type="Gene3D" id="3.30.70.270">
    <property type="match status" value="2"/>
</dbReference>
<dbReference type="PROSITE" id="PS00141">
    <property type="entry name" value="ASP_PROTEASE"/>
    <property type="match status" value="1"/>
</dbReference>
<dbReference type="Pfam" id="PF00078">
    <property type="entry name" value="RVT_1"/>
    <property type="match status" value="1"/>
</dbReference>
<dbReference type="Pfam" id="PF17917">
    <property type="entry name" value="RT_RNaseH"/>
    <property type="match status" value="1"/>
</dbReference>
<evidence type="ECO:0000313" key="10">
    <source>
        <dbReference type="EMBL" id="GKT25050.1"/>
    </source>
</evidence>
<dbReference type="PROSITE" id="PS50994">
    <property type="entry name" value="INTEGRASE"/>
    <property type="match status" value="1"/>
</dbReference>
<keyword evidence="5" id="KW-0378">Hydrolase</keyword>
<evidence type="ECO:0000256" key="3">
    <source>
        <dbReference type="ARBA" id="ARBA00022722"/>
    </source>
</evidence>
<dbReference type="InterPro" id="IPR001584">
    <property type="entry name" value="Integrase_cat-core"/>
</dbReference>
<dbReference type="SUPFAM" id="SSF56672">
    <property type="entry name" value="DNA/RNA polymerases"/>
    <property type="match status" value="1"/>
</dbReference>
<protein>
    <submittedName>
        <fullName evidence="10">Transposon Ty3-I Gag-Pol polyprotein</fullName>
    </submittedName>
</protein>
<evidence type="ECO:0000256" key="5">
    <source>
        <dbReference type="ARBA" id="ARBA00022801"/>
    </source>
</evidence>
<evidence type="ECO:0000256" key="7">
    <source>
        <dbReference type="SAM" id="MobiDB-lite"/>
    </source>
</evidence>
<dbReference type="Gene3D" id="3.10.20.370">
    <property type="match status" value="1"/>
</dbReference>
<keyword evidence="6" id="KW-0695">RNA-directed DNA polymerase</keyword>
<proteinExistence type="predicted"/>
<reference evidence="10" key="1">
    <citation type="submission" date="2022-03" db="EMBL/GenBank/DDBJ databases">
        <title>Draft genome sequence of Aduncisulcus paluster, a free-living microaerophilic Fornicata.</title>
        <authorList>
            <person name="Yuyama I."/>
            <person name="Kume K."/>
            <person name="Tamura T."/>
            <person name="Inagaki Y."/>
            <person name="Hashimoto T."/>
        </authorList>
    </citation>
    <scope>NUCLEOTIDE SEQUENCE</scope>
    <source>
        <strain evidence="10">NY0171</strain>
    </source>
</reference>
<dbReference type="InterPro" id="IPR043128">
    <property type="entry name" value="Rev_trsase/Diguanyl_cyclase"/>
</dbReference>
<feature type="non-terminal residue" evidence="10">
    <location>
        <position position="1011"/>
    </location>
</feature>
<dbReference type="PANTHER" id="PTHR37984">
    <property type="entry name" value="PROTEIN CBG26694"/>
    <property type="match status" value="1"/>
</dbReference>
<feature type="domain" description="Reverse transcriptase" evidence="8">
    <location>
        <begin position="300"/>
        <end position="479"/>
    </location>
</feature>
<name>A0ABQ5K152_9EUKA</name>
<dbReference type="InterPro" id="IPR041588">
    <property type="entry name" value="Integrase_H2C2"/>
</dbReference>
<dbReference type="InterPro" id="IPR001969">
    <property type="entry name" value="Aspartic_peptidase_AS"/>
</dbReference>
<dbReference type="Pfam" id="PF00665">
    <property type="entry name" value="rve"/>
    <property type="match status" value="1"/>
</dbReference>
<evidence type="ECO:0000256" key="4">
    <source>
        <dbReference type="ARBA" id="ARBA00022759"/>
    </source>
</evidence>
<feature type="region of interest" description="Disordered" evidence="7">
    <location>
        <begin position="37"/>
        <end position="76"/>
    </location>
</feature>
<dbReference type="PANTHER" id="PTHR37984:SF5">
    <property type="entry name" value="PROTEIN NYNRIN-LIKE"/>
    <property type="match status" value="1"/>
</dbReference>
<dbReference type="InterPro" id="IPR043502">
    <property type="entry name" value="DNA/RNA_pol_sf"/>
</dbReference>